<proteinExistence type="predicted"/>
<accession>A0A645F759</accession>
<evidence type="ECO:0000313" key="1">
    <source>
        <dbReference type="EMBL" id="MPN10215.1"/>
    </source>
</evidence>
<protein>
    <submittedName>
        <fullName evidence="1">Uncharacterized protein</fullName>
    </submittedName>
</protein>
<organism evidence="1">
    <name type="scientific">bioreactor metagenome</name>
    <dbReference type="NCBI Taxonomy" id="1076179"/>
    <lineage>
        <taxon>unclassified sequences</taxon>
        <taxon>metagenomes</taxon>
        <taxon>ecological metagenomes</taxon>
    </lineage>
</organism>
<dbReference type="EMBL" id="VSSQ01056364">
    <property type="protein sequence ID" value="MPN10215.1"/>
    <property type="molecule type" value="Genomic_DNA"/>
</dbReference>
<comment type="caution">
    <text evidence="1">The sequence shown here is derived from an EMBL/GenBank/DDBJ whole genome shotgun (WGS) entry which is preliminary data.</text>
</comment>
<reference evidence="1" key="1">
    <citation type="submission" date="2019-08" db="EMBL/GenBank/DDBJ databases">
        <authorList>
            <person name="Kucharzyk K."/>
            <person name="Murdoch R.W."/>
            <person name="Higgins S."/>
            <person name="Loffler F."/>
        </authorList>
    </citation>
    <scope>NUCLEOTIDE SEQUENCE</scope>
</reference>
<name>A0A645F759_9ZZZZ</name>
<dbReference type="AlphaFoldDB" id="A0A645F759"/>
<gene>
    <name evidence="1" type="ORF">SDC9_157510</name>
</gene>
<sequence length="92" mass="10140">MNAGFHLLAGEIQIVFTPFDAQKAVAITVANNGTFQQVETLRQRIALTTGEDQLSVTLHRAQTAAQCFLLLFTFNVEFSGQLIAVGRFFTFS</sequence>